<keyword evidence="2" id="KW-1133">Transmembrane helix</keyword>
<dbReference type="Proteomes" id="UP001595556">
    <property type="component" value="Unassembled WGS sequence"/>
</dbReference>
<keyword evidence="2" id="KW-0472">Membrane</keyword>
<sequence length="125" mass="14004">MNCVSGVQWWCDLNSAVWVFGIAGVVLAVSLVTLKVQHTRSRRRLLARRRGRGADLGDQKLPPFVLCPVCQNLTRTDTAICIWCTQGLTEVFRDTLPPGRDRFGRYRDTNPTREGDEPGGVRFSA</sequence>
<evidence type="ECO:0000256" key="2">
    <source>
        <dbReference type="SAM" id="Phobius"/>
    </source>
</evidence>
<protein>
    <submittedName>
        <fullName evidence="3">Uncharacterized protein</fullName>
    </submittedName>
</protein>
<feature type="compositionally biased region" description="Basic and acidic residues" evidence="1">
    <location>
        <begin position="99"/>
        <end position="116"/>
    </location>
</feature>
<keyword evidence="2" id="KW-0812">Transmembrane</keyword>
<evidence type="ECO:0000256" key="1">
    <source>
        <dbReference type="SAM" id="MobiDB-lite"/>
    </source>
</evidence>
<evidence type="ECO:0000313" key="3">
    <source>
        <dbReference type="EMBL" id="MFC3146136.1"/>
    </source>
</evidence>
<evidence type="ECO:0000313" key="4">
    <source>
        <dbReference type="Proteomes" id="UP001595556"/>
    </source>
</evidence>
<proteinExistence type="predicted"/>
<keyword evidence="4" id="KW-1185">Reference proteome</keyword>
<comment type="caution">
    <text evidence="3">The sequence shown here is derived from an EMBL/GenBank/DDBJ whole genome shotgun (WGS) entry which is preliminary data.</text>
</comment>
<gene>
    <name evidence="3" type="ORF">ACFOEN_00615</name>
</gene>
<dbReference type="EMBL" id="JBHRTI010000002">
    <property type="protein sequence ID" value="MFC3146136.1"/>
    <property type="molecule type" value="Genomic_DNA"/>
</dbReference>
<feature type="region of interest" description="Disordered" evidence="1">
    <location>
        <begin position="97"/>
        <end position="125"/>
    </location>
</feature>
<name>A0ABV7H0M7_9BURK</name>
<dbReference type="RefSeq" id="WP_377300419.1">
    <property type="nucleotide sequence ID" value="NZ_CP180191.1"/>
</dbReference>
<organism evidence="3 4">
    <name type="scientific">Piscinibacterium candidicorallinum</name>
    <dbReference type="NCBI Taxonomy" id="1793872"/>
    <lineage>
        <taxon>Bacteria</taxon>
        <taxon>Pseudomonadati</taxon>
        <taxon>Pseudomonadota</taxon>
        <taxon>Betaproteobacteria</taxon>
        <taxon>Burkholderiales</taxon>
        <taxon>Piscinibacterium</taxon>
    </lineage>
</organism>
<reference evidence="4" key="1">
    <citation type="journal article" date="2019" name="Int. J. Syst. Evol. Microbiol.">
        <title>The Global Catalogue of Microorganisms (GCM) 10K type strain sequencing project: providing services to taxonomists for standard genome sequencing and annotation.</title>
        <authorList>
            <consortium name="The Broad Institute Genomics Platform"/>
            <consortium name="The Broad Institute Genome Sequencing Center for Infectious Disease"/>
            <person name="Wu L."/>
            <person name="Ma J."/>
        </authorList>
    </citation>
    <scope>NUCLEOTIDE SEQUENCE [LARGE SCALE GENOMIC DNA]</scope>
    <source>
        <strain evidence="4">KCTC 52168</strain>
    </source>
</reference>
<feature type="transmembrane region" description="Helical" evidence="2">
    <location>
        <begin position="15"/>
        <end position="34"/>
    </location>
</feature>
<accession>A0ABV7H0M7</accession>